<feature type="chain" id="PRO_5026922263" evidence="2">
    <location>
        <begin position="25"/>
        <end position="93"/>
    </location>
</feature>
<comment type="caution">
    <text evidence="3">The sequence shown here is derived from an EMBL/GenBank/DDBJ whole genome shotgun (WGS) entry which is preliminary data.</text>
</comment>
<sequence length="93" mass="10830">MSAQRKVSIRMALPIMLLPLAAVAAAESASAVWQPGPDATSEYLREEQSLREQERLQDHRDAQREQSNARQQDLHNRIQHRRDDMIREMNRKP</sequence>
<keyword evidence="2" id="KW-0732">Signal</keyword>
<feature type="region of interest" description="Disordered" evidence="1">
    <location>
        <begin position="47"/>
        <end position="93"/>
    </location>
</feature>
<organism evidence="3 4">
    <name type="scientific">Alcanivorax sediminis</name>
    <dbReference type="NCBI Taxonomy" id="2663008"/>
    <lineage>
        <taxon>Bacteria</taxon>
        <taxon>Pseudomonadati</taxon>
        <taxon>Pseudomonadota</taxon>
        <taxon>Gammaproteobacteria</taxon>
        <taxon>Oceanospirillales</taxon>
        <taxon>Alcanivoracaceae</taxon>
        <taxon>Alcanivorax</taxon>
    </lineage>
</organism>
<evidence type="ECO:0000256" key="1">
    <source>
        <dbReference type="SAM" id="MobiDB-lite"/>
    </source>
</evidence>
<keyword evidence="4" id="KW-1185">Reference proteome</keyword>
<feature type="signal peptide" evidence="2">
    <location>
        <begin position="1"/>
        <end position="24"/>
    </location>
</feature>
<feature type="compositionally biased region" description="Basic and acidic residues" evidence="1">
    <location>
        <begin position="47"/>
        <end position="64"/>
    </location>
</feature>
<evidence type="ECO:0000313" key="3">
    <source>
        <dbReference type="EMBL" id="MQX51905.1"/>
    </source>
</evidence>
<reference evidence="3 4" key="1">
    <citation type="submission" date="2019-10" db="EMBL/GenBank/DDBJ databases">
        <title>Alcanivorax sp.PA15-N-34 draft genome sequence.</title>
        <authorList>
            <person name="Liao X."/>
            <person name="Shao Z."/>
        </authorList>
    </citation>
    <scope>NUCLEOTIDE SEQUENCE [LARGE SCALE GENOMIC DNA]</scope>
    <source>
        <strain evidence="3 4">PA15-N-34</strain>
    </source>
</reference>
<protein>
    <submittedName>
        <fullName evidence="3">Uncharacterized protein</fullName>
    </submittedName>
</protein>
<dbReference type="EMBL" id="WIRE01000001">
    <property type="protein sequence ID" value="MQX51905.1"/>
    <property type="molecule type" value="Genomic_DNA"/>
</dbReference>
<evidence type="ECO:0000256" key="2">
    <source>
        <dbReference type="SAM" id="SignalP"/>
    </source>
</evidence>
<dbReference type="AlphaFoldDB" id="A0A6N7LSB6"/>
<evidence type="ECO:0000313" key="4">
    <source>
        <dbReference type="Proteomes" id="UP000469421"/>
    </source>
</evidence>
<feature type="compositionally biased region" description="Basic and acidic residues" evidence="1">
    <location>
        <begin position="72"/>
        <end position="93"/>
    </location>
</feature>
<gene>
    <name evidence="3" type="ORF">GFN93_01505</name>
</gene>
<dbReference type="Proteomes" id="UP000469421">
    <property type="component" value="Unassembled WGS sequence"/>
</dbReference>
<dbReference type="RefSeq" id="WP_153498669.1">
    <property type="nucleotide sequence ID" value="NZ_WIRE01000001.1"/>
</dbReference>
<accession>A0A6N7LSB6</accession>
<name>A0A6N7LSB6_9GAMM</name>
<proteinExistence type="predicted"/>